<keyword evidence="1" id="KW-1133">Transmembrane helix</keyword>
<keyword evidence="1" id="KW-0472">Membrane</keyword>
<dbReference type="InParanoid" id="M1CG10"/>
<sequence length="109" mass="12356">MHQICAFTEVYFSALDTSPLFILINSSYLYLLAMLRRVVKSCWGLDIMVTWSEPSISFTSSGGFFSIINSENSFVRALFSAATMNTRLTDPYLLLERTISLETSSARYK</sequence>
<accession>M1CG10</accession>
<evidence type="ECO:0000256" key="1">
    <source>
        <dbReference type="SAM" id="Phobius"/>
    </source>
</evidence>
<protein>
    <submittedName>
        <fullName evidence="2">Methylketone synthase I</fullName>
    </submittedName>
</protein>
<proteinExistence type="predicted"/>
<dbReference type="Proteomes" id="UP000011115">
    <property type="component" value="Unassembled WGS sequence"/>
</dbReference>
<feature type="transmembrane region" description="Helical" evidence="1">
    <location>
        <begin position="20"/>
        <end position="39"/>
    </location>
</feature>
<organism evidence="2 3">
    <name type="scientific">Solanum tuberosum</name>
    <name type="common">Potato</name>
    <dbReference type="NCBI Taxonomy" id="4113"/>
    <lineage>
        <taxon>Eukaryota</taxon>
        <taxon>Viridiplantae</taxon>
        <taxon>Streptophyta</taxon>
        <taxon>Embryophyta</taxon>
        <taxon>Tracheophyta</taxon>
        <taxon>Spermatophyta</taxon>
        <taxon>Magnoliopsida</taxon>
        <taxon>eudicotyledons</taxon>
        <taxon>Gunneridae</taxon>
        <taxon>Pentapetalae</taxon>
        <taxon>asterids</taxon>
        <taxon>lamiids</taxon>
        <taxon>Solanales</taxon>
        <taxon>Solanaceae</taxon>
        <taxon>Solanoideae</taxon>
        <taxon>Solaneae</taxon>
        <taxon>Solanum</taxon>
    </lineage>
</organism>
<keyword evidence="3" id="KW-1185">Reference proteome</keyword>
<dbReference type="HOGENOM" id="CLU_2188615_0_0_1"/>
<evidence type="ECO:0000313" key="3">
    <source>
        <dbReference type="Proteomes" id="UP000011115"/>
    </source>
</evidence>
<evidence type="ECO:0000313" key="2">
    <source>
        <dbReference type="EnsemblPlants" id="PGSC0003DMT400066701"/>
    </source>
</evidence>
<dbReference type="EnsemblPlants" id="PGSC0003DMT400066701">
    <property type="protein sequence ID" value="PGSC0003DMT400066701"/>
    <property type="gene ID" value="PGSC0003DMG401025920"/>
</dbReference>
<dbReference type="AlphaFoldDB" id="M1CG10"/>
<keyword evidence="1" id="KW-0812">Transmembrane</keyword>
<dbReference type="PaxDb" id="4113-PGSC0003DMT400066701"/>
<reference evidence="3" key="1">
    <citation type="journal article" date="2011" name="Nature">
        <title>Genome sequence and analysis of the tuber crop potato.</title>
        <authorList>
            <consortium name="The Potato Genome Sequencing Consortium"/>
        </authorList>
    </citation>
    <scope>NUCLEOTIDE SEQUENCE [LARGE SCALE GENOMIC DNA]</scope>
    <source>
        <strain evidence="3">cv. DM1-3 516 R44</strain>
    </source>
</reference>
<name>M1CG10_SOLTU</name>
<reference evidence="2" key="2">
    <citation type="submission" date="2015-06" db="UniProtKB">
        <authorList>
            <consortium name="EnsemblPlants"/>
        </authorList>
    </citation>
    <scope>IDENTIFICATION</scope>
    <source>
        <strain evidence="2">DM1-3 516 R44</strain>
    </source>
</reference>
<dbReference type="Gramene" id="PGSC0003DMT400066701">
    <property type="protein sequence ID" value="PGSC0003DMT400066701"/>
    <property type="gene ID" value="PGSC0003DMG401025920"/>
</dbReference>